<dbReference type="GeneID" id="36563695"/>
<proteinExistence type="predicted"/>
<dbReference type="PANTHER" id="PTHR34365:SF7">
    <property type="entry name" value="GLYCINE-RICH DOMAIN-CONTAINING PROTEIN 1"/>
    <property type="match status" value="1"/>
</dbReference>
<evidence type="ECO:0000256" key="1">
    <source>
        <dbReference type="SAM" id="MobiDB-lite"/>
    </source>
</evidence>
<evidence type="ECO:0000313" key="2">
    <source>
        <dbReference type="EMBL" id="PSK40654.1"/>
    </source>
</evidence>
<dbReference type="AlphaFoldDB" id="A0A2P7YXH2"/>
<dbReference type="STRING" id="418784.A0A2P7YXH2"/>
<accession>A0A2P7YXH2</accession>
<organism evidence="2 3">
    <name type="scientific">Candidozyma pseudohaemuli</name>
    <dbReference type="NCBI Taxonomy" id="418784"/>
    <lineage>
        <taxon>Eukaryota</taxon>
        <taxon>Fungi</taxon>
        <taxon>Dikarya</taxon>
        <taxon>Ascomycota</taxon>
        <taxon>Saccharomycotina</taxon>
        <taxon>Pichiomycetes</taxon>
        <taxon>Metschnikowiaceae</taxon>
        <taxon>Candidozyma</taxon>
    </lineage>
</organism>
<name>A0A2P7YXH2_9ASCO</name>
<dbReference type="OrthoDB" id="2684236at2759"/>
<comment type="caution">
    <text evidence="2">The sequence shown here is derived from an EMBL/GenBank/DDBJ whole genome shotgun (WGS) entry which is preliminary data.</text>
</comment>
<dbReference type="VEuPathDB" id="FungiDB:C7M61_000302"/>
<feature type="region of interest" description="Disordered" evidence="1">
    <location>
        <begin position="240"/>
        <end position="264"/>
    </location>
</feature>
<dbReference type="RefSeq" id="XP_024715353.1">
    <property type="nucleotide sequence ID" value="XM_024855754.1"/>
</dbReference>
<keyword evidence="3" id="KW-1185">Reference proteome</keyword>
<evidence type="ECO:0000313" key="3">
    <source>
        <dbReference type="Proteomes" id="UP000241107"/>
    </source>
</evidence>
<dbReference type="Proteomes" id="UP000241107">
    <property type="component" value="Unassembled WGS sequence"/>
</dbReference>
<feature type="compositionally biased region" description="Polar residues" evidence="1">
    <location>
        <begin position="241"/>
        <end position="250"/>
    </location>
</feature>
<reference evidence="2 3" key="1">
    <citation type="submission" date="2018-03" db="EMBL/GenBank/DDBJ databases">
        <title>Candida pseudohaemulonii genome assembly and annotation.</title>
        <authorList>
            <person name="Munoz J.F."/>
            <person name="Gade L.G."/>
            <person name="Chow N.A."/>
            <person name="Litvintseva A.P."/>
            <person name="Loparev V.N."/>
            <person name="Cuomo C.A."/>
        </authorList>
    </citation>
    <scope>NUCLEOTIDE SEQUENCE [LARGE SCALE GENOMIC DNA]</scope>
    <source>
        <strain evidence="2 3">B12108</strain>
    </source>
</reference>
<dbReference type="EMBL" id="PYFQ01000001">
    <property type="protein sequence ID" value="PSK40654.1"/>
    <property type="molecule type" value="Genomic_DNA"/>
</dbReference>
<protein>
    <submittedName>
        <fullName evidence="2">Uncharacterized protein</fullName>
    </submittedName>
</protein>
<dbReference type="Pfam" id="PF07173">
    <property type="entry name" value="GRDP-like"/>
    <property type="match status" value="1"/>
</dbReference>
<gene>
    <name evidence="2" type="ORF">C7M61_000302</name>
</gene>
<dbReference type="InterPro" id="IPR009836">
    <property type="entry name" value="GRDP-like"/>
</dbReference>
<dbReference type="PANTHER" id="PTHR34365">
    <property type="entry name" value="ENOLASE (DUF1399)"/>
    <property type="match status" value="1"/>
</dbReference>
<sequence length="446" mass="49995">MNNPTPNFNSLFTNSARLPLSEAPRNVSFSQPNVPSLFAPISDTPTVHETLALLKLWRAVAVVKQHLCGDSPTVWPLFVAWALRRFALFAAALTALNNPKLHVLPPLDIAWVWHSLLVAPEACFAMFARSGLSEFLDISFPMNQIADCIDSSFCYFPDKLGVHNFHGLMANYGKGYSLSYDYGSFNPEEVFPIYCPVSKNLLAQVSLSHFVCSSFLVRSQEGVVTHHSLARRQSDADHKLSINTPEWPNFSSPGTPDTSTPPSPLSSCLLPISLKSPFESALPLLHLTIEEDCLQILGDWIDHLVLSPVQNMVDAENWIFHPNMHIMLAAAVKRYSKFWKLFSRSPAGQVPVPTLDIRLVWYAHMARFKEYADFSLYHSKSIVVPPRSGSQTTQEFKTTAALYQKRFHTPYCPCGHLEGSLAYAQDTCTLSCYRHVYELLAPSYDQ</sequence>